<keyword evidence="3" id="KW-0813">Transport</keyword>
<dbReference type="FunFam" id="3.30.430.20:FF:000001">
    <property type="entry name" value="cysteine-rich repeat secretory protein 3"/>
    <property type="match status" value="1"/>
</dbReference>
<keyword evidence="12" id="KW-1015">Disulfide bond</keyword>
<feature type="compositionally biased region" description="Basic residues" evidence="15">
    <location>
        <begin position="167"/>
        <end position="177"/>
    </location>
</feature>
<dbReference type="InterPro" id="IPR002902">
    <property type="entry name" value="GNK2"/>
</dbReference>
<sequence length="441" mass="48880">MKRGRGFRLGRRFIRVWRCALLLRRPNRYRRLDSASPKASRSGLFDWARRFLPCAGGSGFRRVENSCAGEKPPPRGHLAVYVGGGVKDGRGGGGGGEEGGSRRYVVPVIYFNHPLFGELLREAEEEFGYEHPGGITIPCPVATFERVNTLKTDENDRKPHTTSTLNQRKRNRKEKKDKKMKMMFISFIVFLVTAPLQCKSSSFMYASCSPAKYDSNTPYQTNLRALLSSIISSSSQVSYNSFSTGTDPTGPPGAAAFGLYQCRNDLSPADCAACIQSAVTQISLICVQTFAASLQLEGCFLRYSHEDFRGQLDTNLAYKKCSPSKSYETDFLQRRDDVIADLHEATGFRVSHAGTVQGYAQCLGDLSPGDCRQCIQQAVGQLKDACGSSVATDVFLTKCYARYWASGFYLRNLTGLRLLQLLSLVLIMHCSDLESQVVIFL</sequence>
<evidence type="ECO:0000256" key="15">
    <source>
        <dbReference type="SAM" id="MobiDB-lite"/>
    </source>
</evidence>
<evidence type="ECO:0000256" key="12">
    <source>
        <dbReference type="ARBA" id="ARBA00023157"/>
    </source>
</evidence>
<name>A0A9D5HC06_9LILI</name>
<keyword evidence="4" id="KW-1003">Cell membrane</keyword>
<evidence type="ECO:0000256" key="6">
    <source>
        <dbReference type="ARBA" id="ARBA00022692"/>
    </source>
</evidence>
<reference evidence="17" key="2">
    <citation type="journal article" date="2022" name="Hortic Res">
        <title>The genome of Dioscorea zingiberensis sheds light on the biosynthesis, origin and evolution of the medicinally important diosgenin saponins.</title>
        <authorList>
            <person name="Li Y."/>
            <person name="Tan C."/>
            <person name="Li Z."/>
            <person name="Guo J."/>
            <person name="Li S."/>
            <person name="Chen X."/>
            <person name="Wang C."/>
            <person name="Dai X."/>
            <person name="Yang H."/>
            <person name="Song W."/>
            <person name="Hou L."/>
            <person name="Xu J."/>
            <person name="Tong Z."/>
            <person name="Xu A."/>
            <person name="Yuan X."/>
            <person name="Wang W."/>
            <person name="Yang Q."/>
            <person name="Chen L."/>
            <person name="Sun Z."/>
            <person name="Wang K."/>
            <person name="Pan B."/>
            <person name="Chen J."/>
            <person name="Bao Y."/>
            <person name="Liu F."/>
            <person name="Qi X."/>
            <person name="Gang D.R."/>
            <person name="Wen J."/>
            <person name="Li J."/>
        </authorList>
    </citation>
    <scope>NUCLEOTIDE SEQUENCE</scope>
    <source>
        <strain evidence="17">Dzin_1.0</strain>
    </source>
</reference>
<evidence type="ECO:0000256" key="14">
    <source>
        <dbReference type="ARBA" id="ARBA00038393"/>
    </source>
</evidence>
<dbReference type="PANTHER" id="PTHR32080">
    <property type="entry name" value="ANTIFUNGAL PROTEIN GINKBILOBIN-2-LIKE"/>
    <property type="match status" value="1"/>
</dbReference>
<dbReference type="PANTHER" id="PTHR32080:SF2">
    <property type="entry name" value="PLASMODESMATA-LOCATED PROTEIN 8"/>
    <property type="match status" value="1"/>
</dbReference>
<evidence type="ECO:0000313" key="18">
    <source>
        <dbReference type="Proteomes" id="UP001085076"/>
    </source>
</evidence>
<proteinExistence type="inferred from homology"/>
<dbReference type="Gene3D" id="3.30.430.20">
    <property type="entry name" value="Gnk2 domain, C-X8-C-X2-C motif"/>
    <property type="match status" value="2"/>
</dbReference>
<dbReference type="InterPro" id="IPR051378">
    <property type="entry name" value="Cell2Cell_Antifungal"/>
</dbReference>
<evidence type="ECO:0000256" key="5">
    <source>
        <dbReference type="ARBA" id="ARBA00022581"/>
    </source>
</evidence>
<gene>
    <name evidence="17" type="ORF">J5N97_019090</name>
</gene>
<keyword evidence="9" id="KW-0965">Cell junction</keyword>
<keyword evidence="8" id="KW-0677">Repeat</keyword>
<dbReference type="Pfam" id="PF02519">
    <property type="entry name" value="Auxin_inducible"/>
    <property type="match status" value="1"/>
</dbReference>
<dbReference type="AlphaFoldDB" id="A0A9D5HC06"/>
<comment type="caution">
    <text evidence="17">The sequence shown here is derived from an EMBL/GenBank/DDBJ whole genome shotgun (WGS) entry which is preliminary data.</text>
</comment>
<protein>
    <recommendedName>
        <fullName evidence="16">Gnk2-homologous domain-containing protein</fullName>
    </recommendedName>
</protein>
<evidence type="ECO:0000256" key="8">
    <source>
        <dbReference type="ARBA" id="ARBA00022737"/>
    </source>
</evidence>
<organism evidence="17 18">
    <name type="scientific">Dioscorea zingiberensis</name>
    <dbReference type="NCBI Taxonomy" id="325984"/>
    <lineage>
        <taxon>Eukaryota</taxon>
        <taxon>Viridiplantae</taxon>
        <taxon>Streptophyta</taxon>
        <taxon>Embryophyta</taxon>
        <taxon>Tracheophyta</taxon>
        <taxon>Spermatophyta</taxon>
        <taxon>Magnoliopsida</taxon>
        <taxon>Liliopsida</taxon>
        <taxon>Dioscoreales</taxon>
        <taxon>Dioscoreaceae</taxon>
        <taxon>Dioscorea</taxon>
    </lineage>
</organism>
<feature type="region of interest" description="Disordered" evidence="15">
    <location>
        <begin position="151"/>
        <end position="177"/>
    </location>
</feature>
<evidence type="ECO:0000256" key="9">
    <source>
        <dbReference type="ARBA" id="ARBA00022949"/>
    </source>
</evidence>
<keyword evidence="10" id="KW-1133">Transmembrane helix</keyword>
<dbReference type="CDD" id="cd23509">
    <property type="entry name" value="Gnk2-like"/>
    <property type="match status" value="2"/>
</dbReference>
<dbReference type="GO" id="GO:0009506">
    <property type="term" value="C:plasmodesma"/>
    <property type="evidence" value="ECO:0007669"/>
    <property type="project" value="UniProtKB-SubCell"/>
</dbReference>
<keyword evidence="11" id="KW-0472">Membrane</keyword>
<dbReference type="GO" id="GO:0009733">
    <property type="term" value="P:response to auxin"/>
    <property type="evidence" value="ECO:0007669"/>
    <property type="project" value="InterPro"/>
</dbReference>
<keyword evidence="5" id="KW-0945">Host-virus interaction</keyword>
<evidence type="ECO:0000256" key="2">
    <source>
        <dbReference type="ARBA" id="ARBA00006974"/>
    </source>
</evidence>
<accession>A0A9D5HC06</accession>
<comment type="similarity">
    <text evidence="14">Belongs to the cysteine-rich repeat secretory protein family. Plasmodesmata-located proteins (PDLD) subfamily.</text>
</comment>
<evidence type="ECO:0000256" key="1">
    <source>
        <dbReference type="ARBA" id="ARBA00004251"/>
    </source>
</evidence>
<evidence type="ECO:0000256" key="7">
    <source>
        <dbReference type="ARBA" id="ARBA00022729"/>
    </source>
</evidence>
<evidence type="ECO:0000256" key="13">
    <source>
        <dbReference type="ARBA" id="ARBA00024184"/>
    </source>
</evidence>
<evidence type="ECO:0000256" key="4">
    <source>
        <dbReference type="ARBA" id="ARBA00022475"/>
    </source>
</evidence>
<dbReference type="OrthoDB" id="1097929at2759"/>
<dbReference type="PROSITE" id="PS51473">
    <property type="entry name" value="GNK2"/>
    <property type="match status" value="2"/>
</dbReference>
<keyword evidence="18" id="KW-1185">Reference proteome</keyword>
<evidence type="ECO:0000256" key="3">
    <source>
        <dbReference type="ARBA" id="ARBA00022448"/>
    </source>
</evidence>
<dbReference type="InterPro" id="IPR038408">
    <property type="entry name" value="GNK2_sf"/>
</dbReference>
<feature type="domain" description="Gnk2-homologous" evidence="16">
    <location>
        <begin position="309"/>
        <end position="408"/>
    </location>
</feature>
<reference evidence="17" key="1">
    <citation type="submission" date="2021-03" db="EMBL/GenBank/DDBJ databases">
        <authorList>
            <person name="Li Z."/>
            <person name="Yang C."/>
        </authorList>
    </citation>
    <scope>NUCLEOTIDE SEQUENCE</scope>
    <source>
        <strain evidence="17">Dzin_1.0</strain>
        <tissue evidence="17">Leaf</tissue>
    </source>
</reference>
<keyword evidence="6" id="KW-0812">Transmembrane</keyword>
<comment type="similarity">
    <text evidence="2">Belongs to the ARG7 family.</text>
</comment>
<keyword evidence="7" id="KW-0732">Signal</keyword>
<evidence type="ECO:0000256" key="10">
    <source>
        <dbReference type="ARBA" id="ARBA00022989"/>
    </source>
</evidence>
<evidence type="ECO:0000259" key="16">
    <source>
        <dbReference type="PROSITE" id="PS51473"/>
    </source>
</evidence>
<dbReference type="Proteomes" id="UP001085076">
    <property type="component" value="Miscellaneous, Linkage group lg05"/>
</dbReference>
<evidence type="ECO:0000256" key="11">
    <source>
        <dbReference type="ARBA" id="ARBA00023136"/>
    </source>
</evidence>
<evidence type="ECO:0000313" key="17">
    <source>
        <dbReference type="EMBL" id="KAJ0971131.1"/>
    </source>
</evidence>
<dbReference type="InterPro" id="IPR003676">
    <property type="entry name" value="SAUR_fam"/>
</dbReference>
<dbReference type="EMBL" id="JAGGNH010000005">
    <property type="protein sequence ID" value="KAJ0971131.1"/>
    <property type="molecule type" value="Genomic_DNA"/>
</dbReference>
<dbReference type="Pfam" id="PF01657">
    <property type="entry name" value="Stress-antifung"/>
    <property type="match status" value="2"/>
</dbReference>
<dbReference type="GO" id="GO:0005886">
    <property type="term" value="C:plasma membrane"/>
    <property type="evidence" value="ECO:0007669"/>
    <property type="project" value="UniProtKB-SubCell"/>
</dbReference>
<feature type="domain" description="Gnk2-homologous" evidence="16">
    <location>
        <begin position="201"/>
        <end position="308"/>
    </location>
</feature>
<comment type="subcellular location">
    <subcellularLocation>
        <location evidence="13">Cell junction</location>
        <location evidence="13">Plasmodesma</location>
    </subcellularLocation>
    <subcellularLocation>
        <location evidence="1">Cell membrane</location>
        <topology evidence="1">Single-pass type I membrane protein</topology>
    </subcellularLocation>
</comment>